<accession>A0A4S4AVP0</accession>
<dbReference type="AlphaFoldDB" id="A0A4S4AVP0"/>
<dbReference type="Pfam" id="PF03693">
    <property type="entry name" value="ParD_antitoxin"/>
    <property type="match status" value="1"/>
</dbReference>
<dbReference type="InterPro" id="IPR038296">
    <property type="entry name" value="ParD_sf"/>
</dbReference>
<dbReference type="InterPro" id="IPR022789">
    <property type="entry name" value="ParD"/>
</dbReference>
<name>A0A4S4AVP0_9RHOO</name>
<dbReference type="Proteomes" id="UP000307956">
    <property type="component" value="Unassembled WGS sequence"/>
</dbReference>
<dbReference type="Gene3D" id="6.10.10.120">
    <property type="entry name" value="Antitoxin ParD1-like"/>
    <property type="match status" value="1"/>
</dbReference>
<organism evidence="1 2">
    <name type="scientific">Pseudothauera rhizosphaerae</name>
    <dbReference type="NCBI Taxonomy" id="2565932"/>
    <lineage>
        <taxon>Bacteria</taxon>
        <taxon>Pseudomonadati</taxon>
        <taxon>Pseudomonadota</taxon>
        <taxon>Betaproteobacteria</taxon>
        <taxon>Rhodocyclales</taxon>
        <taxon>Zoogloeaceae</taxon>
        <taxon>Pseudothauera</taxon>
    </lineage>
</organism>
<dbReference type="OrthoDB" id="515108at2"/>
<reference evidence="1 2" key="1">
    <citation type="submission" date="2019-04" db="EMBL/GenBank/DDBJ databases">
        <title>Azoarcus rhizosphaerae sp. nov. isolated from rhizosphere of Ficus religiosa.</title>
        <authorList>
            <person name="Lin S.-Y."/>
            <person name="Hameed A."/>
            <person name="Hsu Y.-H."/>
            <person name="Young C.-C."/>
        </authorList>
    </citation>
    <scope>NUCLEOTIDE SEQUENCE [LARGE SCALE GENOMIC DNA]</scope>
    <source>
        <strain evidence="1 2">CC-YHH848</strain>
    </source>
</reference>
<dbReference type="RefSeq" id="WP_136384169.1">
    <property type="nucleotide sequence ID" value="NZ_SSOD01000004.1"/>
</dbReference>
<proteinExistence type="predicted"/>
<keyword evidence="2" id="KW-1185">Reference proteome</keyword>
<evidence type="ECO:0000313" key="1">
    <source>
        <dbReference type="EMBL" id="THF62616.1"/>
    </source>
</evidence>
<sequence length="79" mass="8751">MATITIDLPDDIAEQARRAGLLSARVICGLLEDTLRERSGDIGIKALRAALIEGKNSGKPRPFDFERFLQEKRRAAEAQ</sequence>
<protein>
    <submittedName>
        <fullName evidence="1">Type II toxin-antitoxin system ParD family antitoxin</fullName>
    </submittedName>
</protein>
<gene>
    <name evidence="1" type="ORF">E6O51_06555</name>
</gene>
<evidence type="ECO:0000313" key="2">
    <source>
        <dbReference type="Proteomes" id="UP000307956"/>
    </source>
</evidence>
<comment type="caution">
    <text evidence="1">The sequence shown here is derived from an EMBL/GenBank/DDBJ whole genome shotgun (WGS) entry which is preliminary data.</text>
</comment>
<dbReference type="EMBL" id="SSOD01000004">
    <property type="protein sequence ID" value="THF62616.1"/>
    <property type="molecule type" value="Genomic_DNA"/>
</dbReference>